<dbReference type="STRING" id="708197.A0A166TPU4"/>
<reference evidence="3 4" key="1">
    <citation type="submission" date="2015-06" db="EMBL/GenBank/DDBJ databases">
        <title>Survival trade-offs in plant roots during colonization by closely related pathogenic and mutualistic fungi.</title>
        <authorList>
            <person name="Hacquard S."/>
            <person name="Kracher B."/>
            <person name="Hiruma K."/>
            <person name="Weinman A."/>
            <person name="Muench P."/>
            <person name="Garrido Oter R."/>
            <person name="Ver Loren van Themaat E."/>
            <person name="Dallerey J.-F."/>
            <person name="Damm U."/>
            <person name="Henrissat B."/>
            <person name="Lespinet O."/>
            <person name="Thon M."/>
            <person name="Kemen E."/>
            <person name="McHardy A.C."/>
            <person name="Schulze-Lefert P."/>
            <person name="O'Connell R.J."/>
        </authorList>
    </citation>
    <scope>NUCLEOTIDE SEQUENCE [LARGE SCALE GENOMIC DNA]</scope>
    <source>
        <strain evidence="3 4">0861</strain>
    </source>
</reference>
<dbReference type="SUPFAM" id="SSF52821">
    <property type="entry name" value="Rhodanese/Cell cycle control phosphatase"/>
    <property type="match status" value="1"/>
</dbReference>
<keyword evidence="4" id="KW-1185">Reference proteome</keyword>
<dbReference type="Proteomes" id="UP000076552">
    <property type="component" value="Unassembled WGS sequence"/>
</dbReference>
<evidence type="ECO:0000259" key="2">
    <source>
        <dbReference type="PROSITE" id="PS50206"/>
    </source>
</evidence>
<dbReference type="InterPro" id="IPR036873">
    <property type="entry name" value="Rhodanese-like_dom_sf"/>
</dbReference>
<name>A0A166TPU4_9PEZI</name>
<dbReference type="EMBL" id="LFIV01000060">
    <property type="protein sequence ID" value="KZL72342.1"/>
    <property type="molecule type" value="Genomic_DNA"/>
</dbReference>
<gene>
    <name evidence="3" type="ORF">CT0861_12975</name>
</gene>
<dbReference type="PANTHER" id="PTHR44086:SF10">
    <property type="entry name" value="THIOSULFATE SULFURTRANSFERASE_RHODANESE-LIKE DOMAIN-CONTAINING PROTEIN 3"/>
    <property type="match status" value="1"/>
</dbReference>
<evidence type="ECO:0000313" key="3">
    <source>
        <dbReference type="EMBL" id="KZL72342.1"/>
    </source>
</evidence>
<evidence type="ECO:0000256" key="1">
    <source>
        <dbReference type="SAM" id="MobiDB-lite"/>
    </source>
</evidence>
<proteinExistence type="predicted"/>
<dbReference type="PANTHER" id="PTHR44086">
    <property type="entry name" value="THIOSULFATE SULFURTRANSFERASE RDL2, MITOCHONDRIAL-RELATED"/>
    <property type="match status" value="1"/>
</dbReference>
<comment type="caution">
    <text evidence="3">The sequence shown here is derived from an EMBL/GenBank/DDBJ whole genome shotgun (WGS) entry which is preliminary data.</text>
</comment>
<accession>A0A166TPU4</accession>
<dbReference type="Pfam" id="PF00581">
    <property type="entry name" value="Rhodanese"/>
    <property type="match status" value="1"/>
</dbReference>
<dbReference type="GO" id="GO:0005739">
    <property type="term" value="C:mitochondrion"/>
    <property type="evidence" value="ECO:0007669"/>
    <property type="project" value="TreeGrafter"/>
</dbReference>
<dbReference type="SMART" id="SM00450">
    <property type="entry name" value="RHOD"/>
    <property type="match status" value="1"/>
</dbReference>
<dbReference type="AlphaFoldDB" id="A0A166TPU4"/>
<sequence>MASTRRVWTNALRAGSSRVVARAPAAASRRCCAAAAAAVPSRLGSPAARATTIVPCRWRSASAAAPRLFSSKSGEYHETAANGSKLWNYEQVAELAKDPKGVVIVVFPSMLTPAARPPTDSREPGELQQTGRIPSAINIPVATAPESFHIPEEDFEDRYGFPRPGKDTELVFYCKAGVRSRAAAALAKEAGWTRVGEYPGSFLDWQEHGGEVERGGKGPGQE</sequence>
<dbReference type="PROSITE" id="PS50206">
    <property type="entry name" value="RHODANESE_3"/>
    <property type="match status" value="1"/>
</dbReference>
<evidence type="ECO:0000313" key="4">
    <source>
        <dbReference type="Proteomes" id="UP000076552"/>
    </source>
</evidence>
<feature type="compositionally biased region" description="Basic and acidic residues" evidence="1">
    <location>
        <begin position="205"/>
        <end position="216"/>
    </location>
</feature>
<dbReference type="InterPro" id="IPR001763">
    <property type="entry name" value="Rhodanese-like_dom"/>
</dbReference>
<protein>
    <submittedName>
        <fullName evidence="3">Rhodanese domain-containing protein</fullName>
    </submittedName>
</protein>
<feature type="region of interest" description="Disordered" evidence="1">
    <location>
        <begin position="203"/>
        <end position="222"/>
    </location>
</feature>
<organism evidence="3 4">
    <name type="scientific">Colletotrichum tofieldiae</name>
    <dbReference type="NCBI Taxonomy" id="708197"/>
    <lineage>
        <taxon>Eukaryota</taxon>
        <taxon>Fungi</taxon>
        <taxon>Dikarya</taxon>
        <taxon>Ascomycota</taxon>
        <taxon>Pezizomycotina</taxon>
        <taxon>Sordariomycetes</taxon>
        <taxon>Hypocreomycetidae</taxon>
        <taxon>Glomerellales</taxon>
        <taxon>Glomerellaceae</taxon>
        <taxon>Colletotrichum</taxon>
        <taxon>Colletotrichum spaethianum species complex</taxon>
    </lineage>
</organism>
<dbReference type="GO" id="GO:0004792">
    <property type="term" value="F:thiosulfate-cyanide sulfurtransferase activity"/>
    <property type="evidence" value="ECO:0007669"/>
    <property type="project" value="TreeGrafter"/>
</dbReference>
<dbReference type="Gene3D" id="3.40.250.10">
    <property type="entry name" value="Rhodanese-like domain"/>
    <property type="match status" value="1"/>
</dbReference>
<feature type="domain" description="Rhodanese" evidence="2">
    <location>
        <begin position="120"/>
        <end position="214"/>
    </location>
</feature>